<evidence type="ECO:0000313" key="2">
    <source>
        <dbReference type="EnsemblProtists" id="EKX33204"/>
    </source>
</evidence>
<sequence length="96" mass="11104">MSLAMAHEKTRAVSSPDRQYKTMISNISRAINTSSLLIEPDDMMVKRKFVMVDDRATRSPSSVWDVGDVQSKAYRRKRREQSSKLLFYMLFIHSSS</sequence>
<proteinExistence type="predicted"/>
<reference evidence="3" key="2">
    <citation type="submission" date="2012-11" db="EMBL/GenBank/DDBJ databases">
        <authorList>
            <person name="Kuo A."/>
            <person name="Curtis B.A."/>
            <person name="Tanifuji G."/>
            <person name="Burki F."/>
            <person name="Gruber A."/>
            <person name="Irimia M."/>
            <person name="Maruyama S."/>
            <person name="Arias M.C."/>
            <person name="Ball S.G."/>
            <person name="Gile G.H."/>
            <person name="Hirakawa Y."/>
            <person name="Hopkins J.F."/>
            <person name="Rensing S.A."/>
            <person name="Schmutz J."/>
            <person name="Symeonidi A."/>
            <person name="Elias M."/>
            <person name="Eveleigh R.J."/>
            <person name="Herman E.K."/>
            <person name="Klute M.J."/>
            <person name="Nakayama T."/>
            <person name="Obornik M."/>
            <person name="Reyes-Prieto A."/>
            <person name="Armbrust E.V."/>
            <person name="Aves S.J."/>
            <person name="Beiko R.G."/>
            <person name="Coutinho P."/>
            <person name="Dacks J.B."/>
            <person name="Durnford D.G."/>
            <person name="Fast N.M."/>
            <person name="Green B.R."/>
            <person name="Grisdale C."/>
            <person name="Hempe F."/>
            <person name="Henrissat B."/>
            <person name="Hoppner M.P."/>
            <person name="Ishida K.-I."/>
            <person name="Kim E."/>
            <person name="Koreny L."/>
            <person name="Kroth P.G."/>
            <person name="Liu Y."/>
            <person name="Malik S.-B."/>
            <person name="Maier U.G."/>
            <person name="McRose D."/>
            <person name="Mock T."/>
            <person name="Neilson J.A."/>
            <person name="Onodera N.T."/>
            <person name="Poole A.M."/>
            <person name="Pritham E.J."/>
            <person name="Richards T.A."/>
            <person name="Rocap G."/>
            <person name="Roy S.W."/>
            <person name="Sarai C."/>
            <person name="Schaack S."/>
            <person name="Shirato S."/>
            <person name="Slamovits C.H."/>
            <person name="Spencer D.F."/>
            <person name="Suzuki S."/>
            <person name="Worden A.Z."/>
            <person name="Zauner S."/>
            <person name="Barry K."/>
            <person name="Bell C."/>
            <person name="Bharti A.K."/>
            <person name="Crow J.A."/>
            <person name="Grimwood J."/>
            <person name="Kramer R."/>
            <person name="Lindquist E."/>
            <person name="Lucas S."/>
            <person name="Salamov A."/>
            <person name="McFadden G.I."/>
            <person name="Lane C.E."/>
            <person name="Keeling P.J."/>
            <person name="Gray M.W."/>
            <person name="Grigoriev I.V."/>
            <person name="Archibald J.M."/>
        </authorList>
    </citation>
    <scope>NUCLEOTIDE SEQUENCE</scope>
    <source>
        <strain evidence="3">CCMP2712</strain>
    </source>
</reference>
<reference evidence="2" key="3">
    <citation type="submission" date="2015-06" db="UniProtKB">
        <authorList>
            <consortium name="EnsemblProtists"/>
        </authorList>
    </citation>
    <scope>IDENTIFICATION</scope>
</reference>
<dbReference type="HOGENOM" id="CLU_2364097_0_0_1"/>
<accession>L1IBB2</accession>
<dbReference type="EMBL" id="JH993151">
    <property type="protein sequence ID" value="EKX33204.1"/>
    <property type="molecule type" value="Genomic_DNA"/>
</dbReference>
<keyword evidence="3" id="KW-1185">Reference proteome</keyword>
<dbReference type="Proteomes" id="UP000011087">
    <property type="component" value="Unassembled WGS sequence"/>
</dbReference>
<protein>
    <submittedName>
        <fullName evidence="1 2">Uncharacterized protein</fullName>
    </submittedName>
</protein>
<dbReference type="EnsemblProtists" id="EKX33204">
    <property type="protein sequence ID" value="EKX33204"/>
    <property type="gene ID" value="GUITHDRAFT_120603"/>
</dbReference>
<dbReference type="PaxDb" id="55529-EKX33204"/>
<dbReference type="KEGG" id="gtt:GUITHDRAFT_120603"/>
<evidence type="ECO:0000313" key="3">
    <source>
        <dbReference type="Proteomes" id="UP000011087"/>
    </source>
</evidence>
<name>L1IBB2_GUITC</name>
<reference evidence="1 3" key="1">
    <citation type="journal article" date="2012" name="Nature">
        <title>Algal genomes reveal evolutionary mosaicism and the fate of nucleomorphs.</title>
        <authorList>
            <consortium name="DOE Joint Genome Institute"/>
            <person name="Curtis B.A."/>
            <person name="Tanifuji G."/>
            <person name="Burki F."/>
            <person name="Gruber A."/>
            <person name="Irimia M."/>
            <person name="Maruyama S."/>
            <person name="Arias M.C."/>
            <person name="Ball S.G."/>
            <person name="Gile G.H."/>
            <person name="Hirakawa Y."/>
            <person name="Hopkins J.F."/>
            <person name="Kuo A."/>
            <person name="Rensing S.A."/>
            <person name="Schmutz J."/>
            <person name="Symeonidi A."/>
            <person name="Elias M."/>
            <person name="Eveleigh R.J."/>
            <person name="Herman E.K."/>
            <person name="Klute M.J."/>
            <person name="Nakayama T."/>
            <person name="Obornik M."/>
            <person name="Reyes-Prieto A."/>
            <person name="Armbrust E.V."/>
            <person name="Aves S.J."/>
            <person name="Beiko R.G."/>
            <person name="Coutinho P."/>
            <person name="Dacks J.B."/>
            <person name="Durnford D.G."/>
            <person name="Fast N.M."/>
            <person name="Green B.R."/>
            <person name="Grisdale C.J."/>
            <person name="Hempel F."/>
            <person name="Henrissat B."/>
            <person name="Hoppner M.P."/>
            <person name="Ishida K."/>
            <person name="Kim E."/>
            <person name="Koreny L."/>
            <person name="Kroth P.G."/>
            <person name="Liu Y."/>
            <person name="Malik S.B."/>
            <person name="Maier U.G."/>
            <person name="McRose D."/>
            <person name="Mock T."/>
            <person name="Neilson J.A."/>
            <person name="Onodera N.T."/>
            <person name="Poole A.M."/>
            <person name="Pritham E.J."/>
            <person name="Richards T.A."/>
            <person name="Rocap G."/>
            <person name="Roy S.W."/>
            <person name="Sarai C."/>
            <person name="Schaack S."/>
            <person name="Shirato S."/>
            <person name="Slamovits C.H."/>
            <person name="Spencer D.F."/>
            <person name="Suzuki S."/>
            <person name="Worden A.Z."/>
            <person name="Zauner S."/>
            <person name="Barry K."/>
            <person name="Bell C."/>
            <person name="Bharti A.K."/>
            <person name="Crow J.A."/>
            <person name="Grimwood J."/>
            <person name="Kramer R."/>
            <person name="Lindquist E."/>
            <person name="Lucas S."/>
            <person name="Salamov A."/>
            <person name="McFadden G.I."/>
            <person name="Lane C.E."/>
            <person name="Keeling P.J."/>
            <person name="Gray M.W."/>
            <person name="Grigoriev I.V."/>
            <person name="Archibald J.M."/>
        </authorList>
    </citation>
    <scope>NUCLEOTIDE SEQUENCE</scope>
    <source>
        <strain evidence="1 3">CCMP2712</strain>
    </source>
</reference>
<gene>
    <name evidence="1" type="ORF">GUITHDRAFT_120603</name>
</gene>
<dbReference type="RefSeq" id="XP_005820184.1">
    <property type="nucleotide sequence ID" value="XM_005820127.1"/>
</dbReference>
<dbReference type="AlphaFoldDB" id="L1IBB2"/>
<evidence type="ECO:0000313" key="1">
    <source>
        <dbReference type="EMBL" id="EKX33204.1"/>
    </source>
</evidence>
<dbReference type="GeneID" id="17289947"/>
<organism evidence="1">
    <name type="scientific">Guillardia theta (strain CCMP2712)</name>
    <name type="common">Cryptophyte</name>
    <dbReference type="NCBI Taxonomy" id="905079"/>
    <lineage>
        <taxon>Eukaryota</taxon>
        <taxon>Cryptophyceae</taxon>
        <taxon>Pyrenomonadales</taxon>
        <taxon>Geminigeraceae</taxon>
        <taxon>Guillardia</taxon>
    </lineage>
</organism>